<evidence type="ECO:0000313" key="1">
    <source>
        <dbReference type="EMBL" id="NYD31811.1"/>
    </source>
</evidence>
<protein>
    <submittedName>
        <fullName evidence="1">Uncharacterized protein</fullName>
    </submittedName>
</protein>
<dbReference type="Proteomes" id="UP000582231">
    <property type="component" value="Unassembled WGS sequence"/>
</dbReference>
<gene>
    <name evidence="1" type="ORF">BJ958_003357</name>
</gene>
<evidence type="ECO:0000313" key="2">
    <source>
        <dbReference type="Proteomes" id="UP000582231"/>
    </source>
</evidence>
<accession>A0A852RDZ9</accession>
<sequence>MRRPGRRTLLALAALPVVVAVVASVVVLLRGPAPEDVAEDYLRASWDGAWRTECSLATEQWRDYLYEGEPYADCAAYAEAAAARAETSALAPYRGDTDVVVTVEPFSEGDGRARVTYDVELRYHGDDHAGFDAIWQGAGPHDRGTVELVEVDGEWRVAGVDAG</sequence>
<organism evidence="1 2">
    <name type="scientific">Nocardioides kongjuensis</name>
    <dbReference type="NCBI Taxonomy" id="349522"/>
    <lineage>
        <taxon>Bacteria</taxon>
        <taxon>Bacillati</taxon>
        <taxon>Actinomycetota</taxon>
        <taxon>Actinomycetes</taxon>
        <taxon>Propionibacteriales</taxon>
        <taxon>Nocardioidaceae</taxon>
        <taxon>Nocardioides</taxon>
    </lineage>
</organism>
<dbReference type="EMBL" id="JACCBF010000001">
    <property type="protein sequence ID" value="NYD31811.1"/>
    <property type="molecule type" value="Genomic_DNA"/>
</dbReference>
<name>A0A852RDZ9_9ACTN</name>
<comment type="caution">
    <text evidence="1">The sequence shown here is derived from an EMBL/GenBank/DDBJ whole genome shotgun (WGS) entry which is preliminary data.</text>
</comment>
<dbReference type="AlphaFoldDB" id="A0A852RDZ9"/>
<reference evidence="1 2" key="1">
    <citation type="submission" date="2020-07" db="EMBL/GenBank/DDBJ databases">
        <title>Sequencing the genomes of 1000 actinobacteria strains.</title>
        <authorList>
            <person name="Klenk H.-P."/>
        </authorList>
    </citation>
    <scope>NUCLEOTIDE SEQUENCE [LARGE SCALE GENOMIC DNA]</scope>
    <source>
        <strain evidence="1 2">DSM 19082</strain>
    </source>
</reference>
<keyword evidence="2" id="KW-1185">Reference proteome</keyword>
<dbReference type="RefSeq" id="WP_179728078.1">
    <property type="nucleotide sequence ID" value="NZ_BAABEF010000001.1"/>
</dbReference>
<proteinExistence type="predicted"/>